<feature type="domain" description="UspA" evidence="5">
    <location>
        <begin position="5"/>
        <end position="136"/>
    </location>
</feature>
<gene>
    <name evidence="6" type="ORF">HRUBRA_02413</name>
</gene>
<evidence type="ECO:0000256" key="4">
    <source>
        <dbReference type="ARBA" id="ARBA00037131"/>
    </source>
</evidence>
<name>A0A095VNM1_9GAMM</name>
<evidence type="ECO:0000256" key="3">
    <source>
        <dbReference type="ARBA" id="ARBA00022490"/>
    </source>
</evidence>
<sequence length="328" mass="34429">MSVFRNILVYAETADEACLAEVVAFAEQSGAALSVCDVIAPAPTLDAGDAVARLKALDWSLAFERLRGLCAPHQGRLPLDYAVLTGNPFLTVTEQVARQGFDLVVHISETRTEGPGAALNPTGMHLVRKCPAAVWTLHPRQKEPAASLLLAVDREVTAAGAGAERFARELAATACDLAAARGATLHLVHAWQPYGQTLLDDPRAGLSPVEVEAYLAAQEKDHVAWFECLASDVVSAAPAVKLERHLERGSPVDVIPALARHSRASLVILGTVGTSALPGVLIGTTAEAILAAAETPVLALKPRGFTTPIQFAAPAEKLRAVDEGGTAQ</sequence>
<evidence type="ECO:0000256" key="1">
    <source>
        <dbReference type="ARBA" id="ARBA00004496"/>
    </source>
</evidence>
<comment type="caution">
    <text evidence="6">The sequence shown here is derived from an EMBL/GenBank/DDBJ whole genome shotgun (WGS) entry which is preliminary data.</text>
</comment>
<evidence type="ECO:0000259" key="5">
    <source>
        <dbReference type="Pfam" id="PF00582"/>
    </source>
</evidence>
<dbReference type="AlphaFoldDB" id="A0A095VNM1"/>
<keyword evidence="7" id="KW-1185">Reference proteome</keyword>
<protein>
    <recommendedName>
        <fullName evidence="5">UspA domain-containing protein</fullName>
    </recommendedName>
</protein>
<accession>A0A095VNM1</accession>
<reference evidence="6 7" key="1">
    <citation type="journal article" date="2014" name="Genome Announc.">
        <title>Genome Sequence of Gammaproteobacterial Pseudohaliea rubra Type Strain DSM 19751, Isolated from Coastal Seawater of the Mediterranean Sea.</title>
        <authorList>
            <person name="Spring S."/>
            <person name="Fiebig A."/>
            <person name="Riedel T."/>
            <person name="Goker M."/>
            <person name="Klenk H.P."/>
        </authorList>
    </citation>
    <scope>NUCLEOTIDE SEQUENCE [LARGE SCALE GENOMIC DNA]</scope>
    <source>
        <strain evidence="6 7">DSM 19751</strain>
    </source>
</reference>
<dbReference type="Gene3D" id="3.40.50.12370">
    <property type="match status" value="1"/>
</dbReference>
<dbReference type="GO" id="GO:0005737">
    <property type="term" value="C:cytoplasm"/>
    <property type="evidence" value="ECO:0007669"/>
    <property type="project" value="UniProtKB-SubCell"/>
</dbReference>
<keyword evidence="3" id="KW-0963">Cytoplasm</keyword>
<dbReference type="HOGENOM" id="CLU_049301_1_1_6"/>
<dbReference type="eggNOG" id="COG0589">
    <property type="taxonomic scope" value="Bacteria"/>
</dbReference>
<dbReference type="RefSeq" id="WP_052094498.1">
    <property type="nucleotide sequence ID" value="NZ_KN234759.1"/>
</dbReference>
<dbReference type="OrthoDB" id="239260at2"/>
<dbReference type="Pfam" id="PF00582">
    <property type="entry name" value="Usp"/>
    <property type="match status" value="2"/>
</dbReference>
<comment type="function">
    <text evidence="4">Required for resistance to DNA-damaging agents.</text>
</comment>
<proteinExistence type="inferred from homology"/>
<dbReference type="Proteomes" id="UP000029640">
    <property type="component" value="Unassembled WGS sequence"/>
</dbReference>
<comment type="subcellular location">
    <subcellularLocation>
        <location evidence="1">Cytoplasm</location>
    </subcellularLocation>
</comment>
<comment type="similarity">
    <text evidence="2">Belongs to the universal stress protein A family.</text>
</comment>
<dbReference type="InterPro" id="IPR006016">
    <property type="entry name" value="UspA"/>
</dbReference>
<dbReference type="SUPFAM" id="SSF52402">
    <property type="entry name" value="Adenine nucleotide alpha hydrolases-like"/>
    <property type="match status" value="2"/>
</dbReference>
<dbReference type="PANTHER" id="PTHR47892">
    <property type="entry name" value="UNIVERSAL STRESS PROTEIN E"/>
    <property type="match status" value="1"/>
</dbReference>
<dbReference type="PRINTS" id="PR01438">
    <property type="entry name" value="UNVRSLSTRESS"/>
</dbReference>
<evidence type="ECO:0000313" key="7">
    <source>
        <dbReference type="Proteomes" id="UP000029640"/>
    </source>
</evidence>
<dbReference type="STRING" id="1265313.HRUBRA_02413"/>
<dbReference type="InterPro" id="IPR006015">
    <property type="entry name" value="Universal_stress_UspA"/>
</dbReference>
<evidence type="ECO:0000256" key="2">
    <source>
        <dbReference type="ARBA" id="ARBA00008791"/>
    </source>
</evidence>
<dbReference type="EMBL" id="AUVB01000077">
    <property type="protein sequence ID" value="KGE02975.1"/>
    <property type="molecule type" value="Genomic_DNA"/>
</dbReference>
<evidence type="ECO:0000313" key="6">
    <source>
        <dbReference type="EMBL" id="KGE02975.1"/>
    </source>
</evidence>
<organism evidence="6 7">
    <name type="scientific">Pseudohaliea rubra DSM 19751</name>
    <dbReference type="NCBI Taxonomy" id="1265313"/>
    <lineage>
        <taxon>Bacteria</taxon>
        <taxon>Pseudomonadati</taxon>
        <taxon>Pseudomonadota</taxon>
        <taxon>Gammaproteobacteria</taxon>
        <taxon>Cellvibrionales</taxon>
        <taxon>Halieaceae</taxon>
        <taxon>Pseudohaliea</taxon>
    </lineage>
</organism>
<feature type="domain" description="UspA" evidence="5">
    <location>
        <begin position="167"/>
        <end position="301"/>
    </location>
</feature>
<dbReference type="PANTHER" id="PTHR47892:SF1">
    <property type="entry name" value="UNIVERSAL STRESS PROTEIN E"/>
    <property type="match status" value="1"/>
</dbReference>